<dbReference type="EMBL" id="JADJUC010000031">
    <property type="protein sequence ID" value="MBK8525497.1"/>
    <property type="molecule type" value="Genomic_DNA"/>
</dbReference>
<dbReference type="PROSITE" id="PS50109">
    <property type="entry name" value="HIS_KIN"/>
    <property type="match status" value="1"/>
</dbReference>
<dbReference type="AlphaFoldDB" id="A0A9D7K6J5"/>
<dbReference type="InterPro" id="IPR005467">
    <property type="entry name" value="His_kinase_dom"/>
</dbReference>
<evidence type="ECO:0000313" key="2">
    <source>
        <dbReference type="EMBL" id="MBK8525497.1"/>
    </source>
</evidence>
<dbReference type="SUPFAM" id="SSF55874">
    <property type="entry name" value="ATPase domain of HSP90 chaperone/DNA topoisomerase II/histidine kinase"/>
    <property type="match status" value="1"/>
</dbReference>
<organism evidence="2 3">
    <name type="scientific">Candidatus Proximibacter danicus</name>
    <dbReference type="NCBI Taxonomy" id="2954365"/>
    <lineage>
        <taxon>Bacteria</taxon>
        <taxon>Pseudomonadati</taxon>
        <taxon>Pseudomonadota</taxon>
        <taxon>Betaproteobacteria</taxon>
        <taxon>Candidatus Proximibacter</taxon>
    </lineage>
</organism>
<sequence>MHRLLDVLASGVHDTKNQLFIAESEIAALEAKHGLDLSEARYAIELASSRLSRTLVAYHLLRKDATLAVVPAVIDDLCAEVLLDQKKHLAHAGIELEVACAVRDEWPLDRDLITDVLNNAVQNAGRHARSKVCLKAWNDDTTLFFRIEDDGAGFAESQAGITRGTGLIVAERIISLHQRGGRHGSLHLANGGELGGGFFEMHLP</sequence>
<proteinExistence type="predicted"/>
<reference evidence="2" key="1">
    <citation type="submission" date="2020-10" db="EMBL/GenBank/DDBJ databases">
        <title>Connecting structure to function with the recovery of over 1000 high-quality activated sludge metagenome-assembled genomes encoding full-length rRNA genes using long-read sequencing.</title>
        <authorList>
            <person name="Singleton C.M."/>
            <person name="Petriglieri F."/>
            <person name="Kristensen J.M."/>
            <person name="Kirkegaard R.H."/>
            <person name="Michaelsen T.Y."/>
            <person name="Andersen M.H."/>
            <person name="Karst S.M."/>
            <person name="Dueholm M.S."/>
            <person name="Nielsen P.H."/>
            <person name="Albertsen M."/>
        </authorList>
    </citation>
    <scope>NUCLEOTIDE SEQUENCE</scope>
    <source>
        <strain evidence="2">Hirt_18-Q3-R61-65_BATAC.395</strain>
    </source>
</reference>
<comment type="caution">
    <text evidence="2">The sequence shown here is derived from an EMBL/GenBank/DDBJ whole genome shotgun (WGS) entry which is preliminary data.</text>
</comment>
<evidence type="ECO:0000313" key="3">
    <source>
        <dbReference type="Proteomes" id="UP000886689"/>
    </source>
</evidence>
<gene>
    <name evidence="2" type="ORF">IPL58_16565</name>
</gene>
<accession>A0A9D7K6J5</accession>
<dbReference type="Proteomes" id="UP000886689">
    <property type="component" value="Unassembled WGS sequence"/>
</dbReference>
<dbReference type="Gene3D" id="3.30.565.10">
    <property type="entry name" value="Histidine kinase-like ATPase, C-terminal domain"/>
    <property type="match status" value="1"/>
</dbReference>
<evidence type="ECO:0000259" key="1">
    <source>
        <dbReference type="PROSITE" id="PS50109"/>
    </source>
</evidence>
<feature type="domain" description="Histidine kinase" evidence="1">
    <location>
        <begin position="109"/>
        <end position="204"/>
    </location>
</feature>
<name>A0A9D7K6J5_9PROT</name>
<dbReference type="InterPro" id="IPR036890">
    <property type="entry name" value="HATPase_C_sf"/>
</dbReference>
<protein>
    <recommendedName>
        <fullName evidence="1">Histidine kinase domain-containing protein</fullName>
    </recommendedName>
</protein>